<dbReference type="PATRIC" id="fig|476652.3.peg.1428"/>
<name>A0A0J1FTC3_9FIRM</name>
<gene>
    <name evidence="1" type="ORF">DEAC_c13920</name>
</gene>
<proteinExistence type="predicted"/>
<dbReference type="AlphaFoldDB" id="A0A0J1FTC3"/>
<protein>
    <recommendedName>
        <fullName evidence="3">PcfK-like protein</fullName>
    </recommendedName>
</protein>
<reference evidence="1 2" key="1">
    <citation type="submission" date="2015-06" db="EMBL/GenBank/DDBJ databases">
        <title>Draft genome of the moderately acidophilic sulfate reducer Candidatus Desulfosporosinus acididurans strain M1.</title>
        <authorList>
            <person name="Poehlein A."/>
            <person name="Petzsch P."/>
            <person name="Johnson B.D."/>
            <person name="Schloemann M."/>
            <person name="Daniel R."/>
            <person name="Muehling M."/>
        </authorList>
    </citation>
    <scope>NUCLEOTIDE SEQUENCE [LARGE SCALE GENOMIC DNA]</scope>
    <source>
        <strain evidence="1 2">M1</strain>
    </source>
</reference>
<dbReference type="RefSeq" id="WP_047809265.1">
    <property type="nucleotide sequence ID" value="NZ_LDZY01000004.1"/>
</dbReference>
<comment type="caution">
    <text evidence="1">The sequence shown here is derived from an EMBL/GenBank/DDBJ whole genome shotgun (WGS) entry which is preliminary data.</text>
</comment>
<sequence>MLTKAIEKLQSEMTKNNNNSYIQVVGSFLLQHLNDNPTDAEKIINTDKTVAKSLEEMRKVAEKKKNGNCAVLTDQEGFEVVLKYFGIDAKPTVIVTKPAQNVTEKPKSVTAAADFDIKLEDLL</sequence>
<evidence type="ECO:0000313" key="1">
    <source>
        <dbReference type="EMBL" id="KLU66724.1"/>
    </source>
</evidence>
<dbReference type="Proteomes" id="UP000036356">
    <property type="component" value="Unassembled WGS sequence"/>
</dbReference>
<evidence type="ECO:0000313" key="2">
    <source>
        <dbReference type="Proteomes" id="UP000036356"/>
    </source>
</evidence>
<evidence type="ECO:0008006" key="3">
    <source>
        <dbReference type="Google" id="ProtNLM"/>
    </source>
</evidence>
<accession>A0A0J1FTC3</accession>
<dbReference type="STRING" id="476652.DEAC_c13920"/>
<organism evidence="1 2">
    <name type="scientific">Desulfosporosinus acididurans</name>
    <dbReference type="NCBI Taxonomy" id="476652"/>
    <lineage>
        <taxon>Bacteria</taxon>
        <taxon>Bacillati</taxon>
        <taxon>Bacillota</taxon>
        <taxon>Clostridia</taxon>
        <taxon>Eubacteriales</taxon>
        <taxon>Desulfitobacteriaceae</taxon>
        <taxon>Desulfosporosinus</taxon>
    </lineage>
</organism>
<dbReference type="EMBL" id="LDZY01000004">
    <property type="protein sequence ID" value="KLU66724.1"/>
    <property type="molecule type" value="Genomic_DNA"/>
</dbReference>
<keyword evidence="2" id="KW-1185">Reference proteome</keyword>